<dbReference type="PaxDb" id="4097-A0A1S3X138"/>
<dbReference type="AlphaFoldDB" id="A0A1S3X138"/>
<accession>A0A1S3X138</accession>
<protein>
    <submittedName>
        <fullName evidence="1">Uncharacterized protein</fullName>
    </submittedName>
</protein>
<dbReference type="KEGG" id="nta:107760130"/>
<reference evidence="1" key="1">
    <citation type="submission" date="2025-08" db="UniProtKB">
        <authorList>
            <consortium name="RefSeq"/>
        </authorList>
    </citation>
    <scope>IDENTIFICATION</scope>
</reference>
<gene>
    <name evidence="1" type="primary">LOC107760130</name>
</gene>
<sequence>MSANVKLFFDFRARECELVNENRSSSQSSTVESSPAVIVENSSPAMMLDSSPLNLSFGESGSLFSMVWVGFCCRTICFTVLRSPEESTEKTAEFNVDVGGGGSGE</sequence>
<name>A0A1S3X138_TOBAC</name>
<evidence type="ECO:0000313" key="1">
    <source>
        <dbReference type="RefSeq" id="XP_016433632.1"/>
    </source>
</evidence>
<proteinExistence type="predicted"/>
<dbReference type="RefSeq" id="XP_016433632.1">
    <property type="nucleotide sequence ID" value="XM_016578146.1"/>
</dbReference>
<organism evidence="1">
    <name type="scientific">Nicotiana tabacum</name>
    <name type="common">Common tobacco</name>
    <dbReference type="NCBI Taxonomy" id="4097"/>
    <lineage>
        <taxon>Eukaryota</taxon>
        <taxon>Viridiplantae</taxon>
        <taxon>Streptophyta</taxon>
        <taxon>Embryophyta</taxon>
        <taxon>Tracheophyta</taxon>
        <taxon>Spermatophyta</taxon>
        <taxon>Magnoliopsida</taxon>
        <taxon>eudicotyledons</taxon>
        <taxon>Gunneridae</taxon>
        <taxon>Pentapetalae</taxon>
        <taxon>asterids</taxon>
        <taxon>lamiids</taxon>
        <taxon>Solanales</taxon>
        <taxon>Solanaceae</taxon>
        <taxon>Nicotianoideae</taxon>
        <taxon>Nicotianeae</taxon>
        <taxon>Nicotiana</taxon>
    </lineage>
</organism>